<accession>A0A2G3DV92</accession>
<feature type="transmembrane region" description="Helical" evidence="1">
    <location>
        <begin position="399"/>
        <end position="418"/>
    </location>
</feature>
<proteinExistence type="predicted"/>
<sequence>MATMFPCPDCGGQLRYSIEDKKLKCVSCGSLVDVNEYTPDERINETTLNTNIFTCSTCGGEIQLIDNDGMEFCPFCGNQTVMHEKFSAVGAPKYIIPFSIGNQLIKHNFEKYSNSMHFIPNGLNKEENIEKMVRMYIPYYIYRYKIDTDIKYEGEKDCSTIDYFITDTAEINVKLKVGDVMIPYDASQSFSDTIAANIEPFPINYLQPFNPNYLAGSFVENSSVDLDMYEDDAREYAIEKLAFQALNDDCGYTADADIAKRTVTENIKENLKPTDISGAYFPVYFLTTKFKDRVAYSIVNGANGEIYADVPIDKKKMFISSAITSVIVFILLFLFNNLFNISFKIKGLCGVSAFFSGFIALLGSYFSGKTDKAEKHKDDKGFFISKDIKKTYNYGTMQNAAKLLLSILIVLATSYVAHLELIKMKETYDYSGGILFLIGTVFILLSTLLVGFGNKKVLFYGFAGWMIASLTRLLNYPNDLCYYAALFASFLVILISINEIINEYNRFATHPIPQFFKKGGGIENA</sequence>
<name>A0A2G3DV92_9FIRM</name>
<reference evidence="3 4" key="2">
    <citation type="submission" date="2017-10" db="EMBL/GenBank/DDBJ databases">
        <authorList>
            <person name="Banno H."/>
            <person name="Chua N.-H."/>
        </authorList>
    </citation>
    <scope>NUCLEOTIDE SEQUENCE [LARGE SCALE GENOMIC DNA]</scope>
    <source>
        <strain evidence="3 4">JK626</strain>
    </source>
</reference>
<organism evidence="3 4">
    <name type="scientific">Pseudobutyrivibrio ruminis</name>
    <dbReference type="NCBI Taxonomy" id="46206"/>
    <lineage>
        <taxon>Bacteria</taxon>
        <taxon>Bacillati</taxon>
        <taxon>Bacillota</taxon>
        <taxon>Clostridia</taxon>
        <taxon>Lachnospirales</taxon>
        <taxon>Lachnospiraceae</taxon>
        <taxon>Pseudobutyrivibrio</taxon>
    </lineage>
</organism>
<comment type="caution">
    <text evidence="3">The sequence shown here is derived from an EMBL/GenBank/DDBJ whole genome shotgun (WGS) entry which is preliminary data.</text>
</comment>
<evidence type="ECO:0000256" key="1">
    <source>
        <dbReference type="SAM" id="Phobius"/>
    </source>
</evidence>
<dbReference type="InterPro" id="IPR014900">
    <property type="entry name" value="VLTF-3_Zn_ribbon"/>
</dbReference>
<evidence type="ECO:0000259" key="2">
    <source>
        <dbReference type="Pfam" id="PF08792"/>
    </source>
</evidence>
<feature type="domain" description="Viral late gene transcription factor 3 zinc ribbon" evidence="2">
    <location>
        <begin position="52"/>
        <end position="80"/>
    </location>
</feature>
<dbReference type="Pfam" id="PF08792">
    <property type="entry name" value="A2L_zn_ribbon"/>
    <property type="match status" value="1"/>
</dbReference>
<keyword evidence="1" id="KW-0812">Transmembrane</keyword>
<evidence type="ECO:0000313" key="4">
    <source>
        <dbReference type="Proteomes" id="UP000225889"/>
    </source>
</evidence>
<protein>
    <recommendedName>
        <fullName evidence="2">Viral late gene transcription factor 3 zinc ribbon domain-containing protein</fullName>
    </recommendedName>
</protein>
<reference evidence="3 4" key="1">
    <citation type="submission" date="2017-10" db="EMBL/GenBank/DDBJ databases">
        <title>Resolving the taxonomy of Roseburia spp., Eubacterium rectale and Agathobacter spp. through phylogenomic analysis.</title>
        <authorList>
            <person name="Sheridan P.O."/>
            <person name="Walker A.W."/>
            <person name="Duncan S.H."/>
            <person name="Scott K.P."/>
            <person name="Toole P.W.O."/>
            <person name="Luis P."/>
            <person name="Flint H.J."/>
        </authorList>
    </citation>
    <scope>NUCLEOTIDE SEQUENCE [LARGE SCALE GENOMIC DNA]</scope>
    <source>
        <strain evidence="3 4">JK626</strain>
    </source>
</reference>
<dbReference type="Proteomes" id="UP000225889">
    <property type="component" value="Unassembled WGS sequence"/>
</dbReference>
<keyword evidence="1" id="KW-1133">Transmembrane helix</keyword>
<feature type="transmembrane region" description="Helical" evidence="1">
    <location>
        <begin position="317"/>
        <end position="339"/>
    </location>
</feature>
<dbReference type="AlphaFoldDB" id="A0A2G3DV92"/>
<keyword evidence="1" id="KW-0472">Membrane</keyword>
<feature type="transmembrane region" description="Helical" evidence="1">
    <location>
        <begin position="430"/>
        <end position="450"/>
    </location>
</feature>
<dbReference type="EMBL" id="PDYF01000011">
    <property type="protein sequence ID" value="PHU34946.1"/>
    <property type="molecule type" value="Genomic_DNA"/>
</dbReference>
<dbReference type="RefSeq" id="WP_099391806.1">
    <property type="nucleotide sequence ID" value="NZ_PDYF01000011.1"/>
</dbReference>
<feature type="transmembrane region" description="Helical" evidence="1">
    <location>
        <begin position="482"/>
        <end position="501"/>
    </location>
</feature>
<gene>
    <name evidence="3" type="ORF">CSX01_06315</name>
</gene>
<feature type="transmembrane region" description="Helical" evidence="1">
    <location>
        <begin position="345"/>
        <end position="367"/>
    </location>
</feature>
<evidence type="ECO:0000313" key="3">
    <source>
        <dbReference type="EMBL" id="PHU34946.1"/>
    </source>
</evidence>